<feature type="region of interest" description="Disordered" evidence="1">
    <location>
        <begin position="44"/>
        <end position="66"/>
    </location>
</feature>
<proteinExistence type="predicted"/>
<comment type="caution">
    <text evidence="2">The sequence shown here is derived from an EMBL/GenBank/DDBJ whole genome shotgun (WGS) entry which is preliminary data.</text>
</comment>
<evidence type="ECO:0000313" key="2">
    <source>
        <dbReference type="EMBL" id="KAK4037374.1"/>
    </source>
</evidence>
<gene>
    <name evidence="2" type="ORF">OUZ56_029410</name>
</gene>
<evidence type="ECO:0000256" key="1">
    <source>
        <dbReference type="SAM" id="MobiDB-lite"/>
    </source>
</evidence>
<organism evidence="2 3">
    <name type="scientific">Daphnia magna</name>
    <dbReference type="NCBI Taxonomy" id="35525"/>
    <lineage>
        <taxon>Eukaryota</taxon>
        <taxon>Metazoa</taxon>
        <taxon>Ecdysozoa</taxon>
        <taxon>Arthropoda</taxon>
        <taxon>Crustacea</taxon>
        <taxon>Branchiopoda</taxon>
        <taxon>Diplostraca</taxon>
        <taxon>Cladocera</taxon>
        <taxon>Anomopoda</taxon>
        <taxon>Daphniidae</taxon>
        <taxon>Daphnia</taxon>
    </lineage>
</organism>
<protein>
    <submittedName>
        <fullName evidence="2">Uncharacterized protein</fullName>
    </submittedName>
</protein>
<reference evidence="2 3" key="1">
    <citation type="journal article" date="2023" name="Nucleic Acids Res.">
        <title>The hologenome of Daphnia magna reveals possible DNA methylation and microbiome-mediated evolution of the host genome.</title>
        <authorList>
            <person name="Chaturvedi A."/>
            <person name="Li X."/>
            <person name="Dhandapani V."/>
            <person name="Marshall H."/>
            <person name="Kissane S."/>
            <person name="Cuenca-Cambronero M."/>
            <person name="Asole G."/>
            <person name="Calvet F."/>
            <person name="Ruiz-Romero M."/>
            <person name="Marangio P."/>
            <person name="Guigo R."/>
            <person name="Rago D."/>
            <person name="Mirbahai L."/>
            <person name="Eastwood N."/>
            <person name="Colbourne J.K."/>
            <person name="Zhou J."/>
            <person name="Mallon E."/>
            <person name="Orsini L."/>
        </authorList>
    </citation>
    <scope>NUCLEOTIDE SEQUENCE [LARGE SCALE GENOMIC DNA]</scope>
    <source>
        <strain evidence="2">LRV0_1</strain>
    </source>
</reference>
<sequence length="66" mass="7508">MKKKKLFQNTAPTIFEVAKNKTVLDNQSNNTLFFYLNGQSRSQQLEPVNSNRTHTPTTYTASNLST</sequence>
<accession>A0ABR0B6R2</accession>
<dbReference type="EMBL" id="JAOYFB010000040">
    <property type="protein sequence ID" value="KAK4037374.1"/>
    <property type="molecule type" value="Genomic_DNA"/>
</dbReference>
<evidence type="ECO:0000313" key="3">
    <source>
        <dbReference type="Proteomes" id="UP001234178"/>
    </source>
</evidence>
<dbReference type="Proteomes" id="UP001234178">
    <property type="component" value="Unassembled WGS sequence"/>
</dbReference>
<name>A0ABR0B6R2_9CRUS</name>
<keyword evidence="3" id="KW-1185">Reference proteome</keyword>